<evidence type="ECO:0000256" key="1">
    <source>
        <dbReference type="SAM" id="MobiDB-lite"/>
    </source>
</evidence>
<proteinExistence type="predicted"/>
<evidence type="ECO:0000313" key="2">
    <source>
        <dbReference type="EMBL" id="GID57593.1"/>
    </source>
</evidence>
<gene>
    <name evidence="2" type="ORF">Aco03nite_059970</name>
</gene>
<feature type="region of interest" description="Disordered" evidence="1">
    <location>
        <begin position="1"/>
        <end position="42"/>
    </location>
</feature>
<accession>A0ABQ3XGF4</accession>
<name>A0ABQ3XGF4_9ACTN</name>
<sequence length="65" mass="6957">MVTTVALSLRTPPGTPARPILSTAEAAPVQSTGRPFLASVSPGRDLDDVDFNRLFEYADNGPRSR</sequence>
<dbReference type="EMBL" id="BOMG01000074">
    <property type="protein sequence ID" value="GID57593.1"/>
    <property type="molecule type" value="Genomic_DNA"/>
</dbReference>
<comment type="caution">
    <text evidence="2">The sequence shown here is derived from an EMBL/GenBank/DDBJ whole genome shotgun (WGS) entry which is preliminary data.</text>
</comment>
<dbReference type="RefSeq" id="WP_203800613.1">
    <property type="nucleotide sequence ID" value="NZ_BAAAQE010000034.1"/>
</dbReference>
<reference evidence="2 3" key="1">
    <citation type="submission" date="2021-01" db="EMBL/GenBank/DDBJ databases">
        <title>Whole genome shotgun sequence of Actinoplanes couchii NBRC 106145.</title>
        <authorList>
            <person name="Komaki H."/>
            <person name="Tamura T."/>
        </authorList>
    </citation>
    <scope>NUCLEOTIDE SEQUENCE [LARGE SCALE GENOMIC DNA]</scope>
    <source>
        <strain evidence="2 3">NBRC 106145</strain>
    </source>
</reference>
<evidence type="ECO:0000313" key="3">
    <source>
        <dbReference type="Proteomes" id="UP000612282"/>
    </source>
</evidence>
<protein>
    <submittedName>
        <fullName evidence="2">Uncharacterized protein</fullName>
    </submittedName>
</protein>
<dbReference type="Proteomes" id="UP000612282">
    <property type="component" value="Unassembled WGS sequence"/>
</dbReference>
<keyword evidence="3" id="KW-1185">Reference proteome</keyword>
<organism evidence="2 3">
    <name type="scientific">Actinoplanes couchii</name>
    <dbReference type="NCBI Taxonomy" id="403638"/>
    <lineage>
        <taxon>Bacteria</taxon>
        <taxon>Bacillati</taxon>
        <taxon>Actinomycetota</taxon>
        <taxon>Actinomycetes</taxon>
        <taxon>Micromonosporales</taxon>
        <taxon>Micromonosporaceae</taxon>
        <taxon>Actinoplanes</taxon>
    </lineage>
</organism>